<protein>
    <recommendedName>
        <fullName evidence="10">ABC transporter ATP-binding protein</fullName>
    </recommendedName>
</protein>
<reference evidence="12 13" key="1">
    <citation type="submission" date="2016-09" db="EMBL/GenBank/DDBJ databases">
        <title>Draft genome sequence for the type strain of Desulfuribacillus alkaliarsenatis AHT28, an obligately anaerobic, sulfidogenic bacterium isolated from Russian soda lake sediments.</title>
        <authorList>
            <person name="Abin C.A."/>
            <person name="Hollibaugh J.T."/>
        </authorList>
    </citation>
    <scope>NUCLEOTIDE SEQUENCE [LARGE SCALE GENOMIC DNA]</scope>
    <source>
        <strain evidence="12 13">AHT28</strain>
    </source>
</reference>
<dbReference type="GO" id="GO:0005524">
    <property type="term" value="F:ATP binding"/>
    <property type="evidence" value="ECO:0007669"/>
    <property type="project" value="UniProtKB-UniRule"/>
</dbReference>
<dbReference type="GO" id="GO:0042626">
    <property type="term" value="F:ATPase-coupled transmembrane transporter activity"/>
    <property type="evidence" value="ECO:0007669"/>
    <property type="project" value="TreeGrafter"/>
</dbReference>
<dbReference type="InterPro" id="IPR003439">
    <property type="entry name" value="ABC_transporter-like_ATP-bd"/>
</dbReference>
<evidence type="ECO:0000256" key="6">
    <source>
        <dbReference type="ARBA" id="ARBA00022840"/>
    </source>
</evidence>
<accession>A0A1E5G4K9</accession>
<dbReference type="NCBIfam" id="TIGR01166">
    <property type="entry name" value="cbiO"/>
    <property type="match status" value="1"/>
</dbReference>
<dbReference type="InterPro" id="IPR017871">
    <property type="entry name" value="ABC_transporter-like_CS"/>
</dbReference>
<evidence type="ECO:0000313" key="12">
    <source>
        <dbReference type="EMBL" id="OEF98026.1"/>
    </source>
</evidence>
<dbReference type="PROSITE" id="PS00211">
    <property type="entry name" value="ABC_TRANSPORTER_1"/>
    <property type="match status" value="1"/>
</dbReference>
<evidence type="ECO:0000313" key="13">
    <source>
        <dbReference type="Proteomes" id="UP000094296"/>
    </source>
</evidence>
<dbReference type="CDD" id="cd03225">
    <property type="entry name" value="ABC_cobalt_CbiO_domain1"/>
    <property type="match status" value="1"/>
</dbReference>
<keyword evidence="4 10" id="KW-1003">Cell membrane</keyword>
<dbReference type="GO" id="GO:0016887">
    <property type="term" value="F:ATP hydrolysis activity"/>
    <property type="evidence" value="ECO:0007669"/>
    <property type="project" value="InterPro"/>
</dbReference>
<dbReference type="PANTHER" id="PTHR43553:SF24">
    <property type="entry name" value="ENERGY-COUPLING FACTOR TRANSPORTER ATP-BINDING PROTEIN ECFA1"/>
    <property type="match status" value="1"/>
</dbReference>
<comment type="subcellular location">
    <subcellularLocation>
        <location evidence="1 10">Cell membrane</location>
        <topology evidence="1 10">Peripheral membrane protein</topology>
    </subcellularLocation>
</comment>
<evidence type="ECO:0000256" key="10">
    <source>
        <dbReference type="RuleBase" id="RU364103"/>
    </source>
</evidence>
<evidence type="ECO:0000256" key="3">
    <source>
        <dbReference type="ARBA" id="ARBA00022448"/>
    </source>
</evidence>
<dbReference type="AlphaFoldDB" id="A0A1E5G4K9"/>
<gene>
    <name evidence="12" type="ORF">BHF68_13125</name>
</gene>
<dbReference type="Proteomes" id="UP000094296">
    <property type="component" value="Unassembled WGS sequence"/>
</dbReference>
<dbReference type="SUPFAM" id="SSF52540">
    <property type="entry name" value="P-loop containing nucleoside triphosphate hydrolases"/>
    <property type="match status" value="1"/>
</dbReference>
<dbReference type="PANTHER" id="PTHR43553">
    <property type="entry name" value="HEAVY METAL TRANSPORTER"/>
    <property type="match status" value="1"/>
</dbReference>
<dbReference type="InterPro" id="IPR015856">
    <property type="entry name" value="ABC_transpr_CbiO/EcfA_su"/>
</dbReference>
<evidence type="ECO:0000256" key="9">
    <source>
        <dbReference type="ARBA" id="ARBA00025157"/>
    </source>
</evidence>
<feature type="domain" description="ABC transporter" evidence="11">
    <location>
        <begin position="5"/>
        <end position="238"/>
    </location>
</feature>
<dbReference type="PROSITE" id="PS50893">
    <property type="entry name" value="ABC_TRANSPORTER_2"/>
    <property type="match status" value="1"/>
</dbReference>
<dbReference type="STRING" id="766136.BHF68_13125"/>
<keyword evidence="8 10" id="KW-0472">Membrane</keyword>
<keyword evidence="3 10" id="KW-0813">Transport</keyword>
<dbReference type="GO" id="GO:0043190">
    <property type="term" value="C:ATP-binding cassette (ABC) transporter complex"/>
    <property type="evidence" value="ECO:0007669"/>
    <property type="project" value="TreeGrafter"/>
</dbReference>
<organism evidence="12 13">
    <name type="scientific">Desulfuribacillus alkaliarsenatis</name>
    <dbReference type="NCBI Taxonomy" id="766136"/>
    <lineage>
        <taxon>Bacteria</taxon>
        <taxon>Bacillati</taxon>
        <taxon>Bacillota</taxon>
        <taxon>Desulfuribacillia</taxon>
        <taxon>Desulfuribacillales</taxon>
        <taxon>Desulfuribacillaceae</taxon>
        <taxon>Desulfuribacillus</taxon>
    </lineage>
</organism>
<evidence type="ECO:0000259" key="11">
    <source>
        <dbReference type="PROSITE" id="PS50893"/>
    </source>
</evidence>
<proteinExistence type="inferred from homology"/>
<dbReference type="Pfam" id="PF00005">
    <property type="entry name" value="ABC_tran"/>
    <property type="match status" value="1"/>
</dbReference>
<dbReference type="EMBL" id="MIJE01000002">
    <property type="protein sequence ID" value="OEF98026.1"/>
    <property type="molecule type" value="Genomic_DNA"/>
</dbReference>
<evidence type="ECO:0000256" key="4">
    <source>
        <dbReference type="ARBA" id="ARBA00022475"/>
    </source>
</evidence>
<dbReference type="Gene3D" id="3.40.50.300">
    <property type="entry name" value="P-loop containing nucleotide triphosphate hydrolases"/>
    <property type="match status" value="1"/>
</dbReference>
<evidence type="ECO:0000256" key="2">
    <source>
        <dbReference type="ARBA" id="ARBA00005417"/>
    </source>
</evidence>
<dbReference type="InterPro" id="IPR005876">
    <property type="entry name" value="Co_trans_ATP-bd"/>
</dbReference>
<evidence type="ECO:0000256" key="7">
    <source>
        <dbReference type="ARBA" id="ARBA00022967"/>
    </source>
</evidence>
<comment type="function">
    <text evidence="10">Part of an ABC transporter complex. Responsible for energy coupling to the transport system.</text>
</comment>
<comment type="caution">
    <text evidence="12">The sequence shown here is derived from an EMBL/GenBank/DDBJ whole genome shotgun (WGS) entry which is preliminary data.</text>
</comment>
<evidence type="ECO:0000256" key="8">
    <source>
        <dbReference type="ARBA" id="ARBA00023136"/>
    </source>
</evidence>
<keyword evidence="5 10" id="KW-0547">Nucleotide-binding</keyword>
<evidence type="ECO:0000256" key="5">
    <source>
        <dbReference type="ARBA" id="ARBA00022741"/>
    </source>
</evidence>
<evidence type="ECO:0000256" key="1">
    <source>
        <dbReference type="ARBA" id="ARBA00004202"/>
    </source>
</evidence>
<keyword evidence="13" id="KW-1185">Reference proteome</keyword>
<dbReference type="FunFam" id="3.40.50.300:FF:000224">
    <property type="entry name" value="Energy-coupling factor transporter ATP-binding protein EcfA"/>
    <property type="match status" value="1"/>
</dbReference>
<dbReference type="SMART" id="SM00382">
    <property type="entry name" value="AAA"/>
    <property type="match status" value="1"/>
</dbReference>
<dbReference type="OrthoDB" id="9784332at2"/>
<name>A0A1E5G4K9_9FIRM</name>
<comment type="similarity">
    <text evidence="2 10">Belongs to the ABC transporter superfamily.</text>
</comment>
<dbReference type="InterPro" id="IPR027417">
    <property type="entry name" value="P-loop_NTPase"/>
</dbReference>
<dbReference type="InterPro" id="IPR050095">
    <property type="entry name" value="ECF_ABC_transporter_ATP-bd"/>
</dbReference>
<dbReference type="InterPro" id="IPR003593">
    <property type="entry name" value="AAA+_ATPase"/>
</dbReference>
<sequence>MQYAAEIKGISYCYPDSTKALHQVSLSIPEGAKVAILGANGCGKSTLLYHLNGLLLAQTGNVKIFGSEVNEENIQQIREKVGFVFANPDSQLFATSVREDIAFGPRNQRLNEEEVQMRANKAMEQVGIKNLAERPPQNLSLGQKKRVAIAGVLAMHPDILVFDEITVGLDPASKRELFEILANLEQQGKTLIISTHDVDLAFQWASEIVVMADGKICATGSGDLLRDKELVARTALETPQVAEIFSETSYRPKSVTEAKQIVNRLDEKASIL</sequence>
<comment type="function">
    <text evidence="9">Probably part of an ABC transporter complex. Responsible for energy coupling to the transport system.</text>
</comment>
<dbReference type="GO" id="GO:0006824">
    <property type="term" value="P:cobalt ion transport"/>
    <property type="evidence" value="ECO:0007669"/>
    <property type="project" value="InterPro"/>
</dbReference>
<keyword evidence="7" id="KW-1278">Translocase</keyword>
<keyword evidence="6 10" id="KW-0067">ATP-binding</keyword>